<dbReference type="Proteomes" id="UP000000768">
    <property type="component" value="Chromosome 1"/>
</dbReference>
<reference evidence="2 3" key="1">
    <citation type="journal article" date="2009" name="Nature">
        <title>The Sorghum bicolor genome and the diversification of grasses.</title>
        <authorList>
            <person name="Paterson A.H."/>
            <person name="Bowers J.E."/>
            <person name="Bruggmann R."/>
            <person name="Dubchak I."/>
            <person name="Grimwood J."/>
            <person name="Gundlach H."/>
            <person name="Haberer G."/>
            <person name="Hellsten U."/>
            <person name="Mitros T."/>
            <person name="Poliakov A."/>
            <person name="Schmutz J."/>
            <person name="Spannagl M."/>
            <person name="Tang H."/>
            <person name="Wang X."/>
            <person name="Wicker T."/>
            <person name="Bharti A.K."/>
            <person name="Chapman J."/>
            <person name="Feltus F.A."/>
            <person name="Gowik U."/>
            <person name="Grigoriev I.V."/>
            <person name="Lyons E."/>
            <person name="Maher C.A."/>
            <person name="Martis M."/>
            <person name="Narechania A."/>
            <person name="Otillar R.P."/>
            <person name="Penning B.W."/>
            <person name="Salamov A.A."/>
            <person name="Wang Y."/>
            <person name="Zhang L."/>
            <person name="Carpita N.C."/>
            <person name="Freeling M."/>
            <person name="Gingle A.R."/>
            <person name="Hash C.T."/>
            <person name="Keller B."/>
            <person name="Klein P."/>
            <person name="Kresovich S."/>
            <person name="McCann M.C."/>
            <person name="Ming R."/>
            <person name="Peterson D.G."/>
            <person name="Mehboob-ur-Rahman"/>
            <person name="Ware D."/>
            <person name="Westhoff P."/>
            <person name="Mayer K.F."/>
            <person name="Messing J."/>
            <person name="Rokhsar D.S."/>
        </authorList>
    </citation>
    <scope>NUCLEOTIDE SEQUENCE [LARGE SCALE GENOMIC DNA]</scope>
    <source>
        <strain evidence="3">cv. BTx623</strain>
    </source>
</reference>
<sequence length="192" mass="20746">MTSGGVLVREPRHRPAVCSPDGPIHIRRHTAVRRPPTTTPPSASEGAPPSARHHATVRSQRLAPVRCRAAVSSAPPAAAAPSTSVATPPPAHHHAAIRPLSVQLLFRSSEVSLRILYFSLIKLGLGPFHHEGTREGKARNKRQALRRPPRSPHRFPPTSQHQTPRPSPDSEERSWPGAGPPAVCLYLSCSDP</sequence>
<protein>
    <submittedName>
        <fullName evidence="2">Uncharacterized protein</fullName>
    </submittedName>
</protein>
<keyword evidence="3" id="KW-1185">Reference proteome</keyword>
<evidence type="ECO:0000256" key="1">
    <source>
        <dbReference type="SAM" id="MobiDB-lite"/>
    </source>
</evidence>
<dbReference type="EMBL" id="CM000760">
    <property type="protein sequence ID" value="OQU91233.1"/>
    <property type="molecule type" value="Genomic_DNA"/>
</dbReference>
<accession>A0A1Z5S5M1</accession>
<feature type="compositionally biased region" description="Basic residues" evidence="1">
    <location>
        <begin position="139"/>
        <end position="153"/>
    </location>
</feature>
<name>A0A1Z5S5M1_SORBI</name>
<proteinExistence type="predicted"/>
<dbReference type="Gramene" id="OQU91233">
    <property type="protein sequence ID" value="OQU91233"/>
    <property type="gene ID" value="SORBI_3001G145050"/>
</dbReference>
<feature type="compositionally biased region" description="Low complexity" evidence="1">
    <location>
        <begin position="33"/>
        <end position="50"/>
    </location>
</feature>
<organism evidence="2 3">
    <name type="scientific">Sorghum bicolor</name>
    <name type="common">Sorghum</name>
    <name type="synonym">Sorghum vulgare</name>
    <dbReference type="NCBI Taxonomy" id="4558"/>
    <lineage>
        <taxon>Eukaryota</taxon>
        <taxon>Viridiplantae</taxon>
        <taxon>Streptophyta</taxon>
        <taxon>Embryophyta</taxon>
        <taxon>Tracheophyta</taxon>
        <taxon>Spermatophyta</taxon>
        <taxon>Magnoliopsida</taxon>
        <taxon>Liliopsida</taxon>
        <taxon>Poales</taxon>
        <taxon>Poaceae</taxon>
        <taxon>PACMAD clade</taxon>
        <taxon>Panicoideae</taxon>
        <taxon>Andropogonodae</taxon>
        <taxon>Andropogoneae</taxon>
        <taxon>Sorghinae</taxon>
        <taxon>Sorghum</taxon>
    </lineage>
</organism>
<feature type="region of interest" description="Disordered" evidence="1">
    <location>
        <begin position="128"/>
        <end position="180"/>
    </location>
</feature>
<evidence type="ECO:0000313" key="3">
    <source>
        <dbReference type="Proteomes" id="UP000000768"/>
    </source>
</evidence>
<dbReference type="InParanoid" id="A0A1Z5S5M1"/>
<feature type="compositionally biased region" description="Basic and acidic residues" evidence="1">
    <location>
        <begin position="128"/>
        <end position="138"/>
    </location>
</feature>
<dbReference type="AlphaFoldDB" id="A0A1Z5S5M1"/>
<reference evidence="3" key="2">
    <citation type="journal article" date="2018" name="Plant J.">
        <title>The Sorghum bicolor reference genome: improved assembly, gene annotations, a transcriptome atlas, and signatures of genome organization.</title>
        <authorList>
            <person name="McCormick R.F."/>
            <person name="Truong S.K."/>
            <person name="Sreedasyam A."/>
            <person name="Jenkins J."/>
            <person name="Shu S."/>
            <person name="Sims D."/>
            <person name="Kennedy M."/>
            <person name="Amirebrahimi M."/>
            <person name="Weers B.D."/>
            <person name="McKinley B."/>
            <person name="Mattison A."/>
            <person name="Morishige D.T."/>
            <person name="Grimwood J."/>
            <person name="Schmutz J."/>
            <person name="Mullet J.E."/>
        </authorList>
    </citation>
    <scope>NUCLEOTIDE SEQUENCE [LARGE SCALE GENOMIC DNA]</scope>
    <source>
        <strain evidence="3">cv. BTx623</strain>
    </source>
</reference>
<evidence type="ECO:0000313" key="2">
    <source>
        <dbReference type="EMBL" id="OQU91233.1"/>
    </source>
</evidence>
<feature type="region of interest" description="Disordered" evidence="1">
    <location>
        <begin position="1"/>
        <end position="61"/>
    </location>
</feature>
<gene>
    <name evidence="2" type="ORF">SORBI_3001G145050</name>
</gene>